<dbReference type="InterPro" id="IPR033942">
    <property type="entry name" value="IMPase"/>
</dbReference>
<evidence type="ECO:0000256" key="6">
    <source>
        <dbReference type="ARBA" id="ARBA00022842"/>
    </source>
</evidence>
<dbReference type="EMBL" id="DTMF01000319">
    <property type="protein sequence ID" value="HGF35345.1"/>
    <property type="molecule type" value="Genomic_DNA"/>
</dbReference>
<dbReference type="PRINTS" id="PR00377">
    <property type="entry name" value="IMPHPHTASES"/>
</dbReference>
<feature type="binding site" evidence="7">
    <location>
        <position position="92"/>
    </location>
    <ligand>
        <name>Mg(2+)</name>
        <dbReference type="ChEBI" id="CHEBI:18420"/>
        <label>1</label>
        <note>catalytic</note>
    </ligand>
</feature>
<comment type="caution">
    <text evidence="9">The sequence shown here is derived from an EMBL/GenBank/DDBJ whole genome shotgun (WGS) entry which is preliminary data.</text>
</comment>
<dbReference type="PRINTS" id="PR01959">
    <property type="entry name" value="SBIMPHPHTASE"/>
</dbReference>
<feature type="binding site" evidence="7">
    <location>
        <position position="89"/>
    </location>
    <ligand>
        <name>Mg(2+)</name>
        <dbReference type="ChEBI" id="CHEBI:18420"/>
        <label>1</label>
        <note>catalytic</note>
    </ligand>
</feature>
<dbReference type="AlphaFoldDB" id="A0A7C3Z3Q6"/>
<feature type="binding site" evidence="7">
    <location>
        <position position="217"/>
    </location>
    <ligand>
        <name>Mg(2+)</name>
        <dbReference type="ChEBI" id="CHEBI:18420"/>
        <label>1</label>
        <note>catalytic</note>
    </ligand>
</feature>
<dbReference type="InterPro" id="IPR000760">
    <property type="entry name" value="Inositol_monophosphatase-like"/>
</dbReference>
<dbReference type="PANTHER" id="PTHR20854:SF4">
    <property type="entry name" value="INOSITOL-1-MONOPHOSPHATASE-RELATED"/>
    <property type="match status" value="1"/>
</dbReference>
<gene>
    <name evidence="9" type="ORF">ENW96_13370</name>
</gene>
<accession>A0A7C3Z3Q6</accession>
<protein>
    <recommendedName>
        <fullName evidence="8">Inositol-1-monophosphatase</fullName>
        <ecNumber evidence="8">3.1.3.25</ecNumber>
    </recommendedName>
</protein>
<dbReference type="CDD" id="cd01639">
    <property type="entry name" value="IMPase"/>
    <property type="match status" value="1"/>
</dbReference>
<feature type="binding site" evidence="7">
    <location>
        <position position="66"/>
    </location>
    <ligand>
        <name>Mg(2+)</name>
        <dbReference type="ChEBI" id="CHEBI:18420"/>
        <label>1</label>
        <note>catalytic</note>
    </ligand>
</feature>
<keyword evidence="4 7" id="KW-0479">Metal-binding</keyword>
<feature type="binding site" evidence="7">
    <location>
        <position position="91"/>
    </location>
    <ligand>
        <name>Mg(2+)</name>
        <dbReference type="ChEBI" id="CHEBI:18420"/>
        <label>1</label>
        <note>catalytic</note>
    </ligand>
</feature>
<evidence type="ECO:0000256" key="2">
    <source>
        <dbReference type="ARBA" id="ARBA00001946"/>
    </source>
</evidence>
<dbReference type="PROSITE" id="PS00629">
    <property type="entry name" value="IMP_1"/>
    <property type="match status" value="1"/>
</dbReference>
<dbReference type="InterPro" id="IPR020550">
    <property type="entry name" value="Inositol_monophosphatase_CS"/>
</dbReference>
<evidence type="ECO:0000256" key="3">
    <source>
        <dbReference type="ARBA" id="ARBA00009759"/>
    </source>
</evidence>
<dbReference type="PROSITE" id="PS00630">
    <property type="entry name" value="IMP_2"/>
    <property type="match status" value="1"/>
</dbReference>
<dbReference type="FunFam" id="3.30.540.10:FF:000003">
    <property type="entry name" value="Inositol-1-monophosphatase"/>
    <property type="match status" value="1"/>
</dbReference>
<dbReference type="GO" id="GO:0006020">
    <property type="term" value="P:inositol metabolic process"/>
    <property type="evidence" value="ECO:0007669"/>
    <property type="project" value="TreeGrafter"/>
</dbReference>
<evidence type="ECO:0000256" key="7">
    <source>
        <dbReference type="PIRSR" id="PIRSR600760-2"/>
    </source>
</evidence>
<comment type="cofactor">
    <cofactor evidence="2 7 8">
        <name>Mg(2+)</name>
        <dbReference type="ChEBI" id="CHEBI:18420"/>
    </cofactor>
</comment>
<keyword evidence="6 7" id="KW-0460">Magnesium</keyword>
<dbReference type="GO" id="GO:0007165">
    <property type="term" value="P:signal transduction"/>
    <property type="evidence" value="ECO:0007669"/>
    <property type="project" value="TreeGrafter"/>
</dbReference>
<reference evidence="9" key="1">
    <citation type="journal article" date="2020" name="mSystems">
        <title>Genome- and Community-Level Interaction Insights into Carbon Utilization and Element Cycling Functions of Hydrothermarchaeota in Hydrothermal Sediment.</title>
        <authorList>
            <person name="Zhou Z."/>
            <person name="Liu Y."/>
            <person name="Xu W."/>
            <person name="Pan J."/>
            <person name="Luo Z.H."/>
            <person name="Li M."/>
        </authorList>
    </citation>
    <scope>NUCLEOTIDE SEQUENCE [LARGE SCALE GENOMIC DNA]</scope>
    <source>
        <strain evidence="9">SpSt-897</strain>
    </source>
</reference>
<dbReference type="GO" id="GO:0008934">
    <property type="term" value="F:inositol monophosphate 1-phosphatase activity"/>
    <property type="evidence" value="ECO:0007669"/>
    <property type="project" value="InterPro"/>
</dbReference>
<dbReference type="GO" id="GO:0046854">
    <property type="term" value="P:phosphatidylinositol phosphate biosynthetic process"/>
    <property type="evidence" value="ECO:0007669"/>
    <property type="project" value="InterPro"/>
</dbReference>
<organism evidence="9">
    <name type="scientific">Desulfobacca acetoxidans</name>
    <dbReference type="NCBI Taxonomy" id="60893"/>
    <lineage>
        <taxon>Bacteria</taxon>
        <taxon>Pseudomonadati</taxon>
        <taxon>Thermodesulfobacteriota</taxon>
        <taxon>Desulfobaccia</taxon>
        <taxon>Desulfobaccales</taxon>
        <taxon>Desulfobaccaceae</taxon>
        <taxon>Desulfobacca</taxon>
    </lineage>
</organism>
<evidence type="ECO:0000256" key="4">
    <source>
        <dbReference type="ARBA" id="ARBA00022723"/>
    </source>
</evidence>
<dbReference type="FunFam" id="3.40.190.80:FF:000002">
    <property type="entry name" value="Inositol-1-monophosphatase"/>
    <property type="match status" value="1"/>
</dbReference>
<dbReference type="Gene3D" id="3.30.540.10">
    <property type="entry name" value="Fructose-1,6-Bisphosphatase, subunit A, domain 1"/>
    <property type="match status" value="1"/>
</dbReference>
<dbReference type="GO" id="GO:0046872">
    <property type="term" value="F:metal ion binding"/>
    <property type="evidence" value="ECO:0007669"/>
    <property type="project" value="UniProtKB-KW"/>
</dbReference>
<dbReference type="SUPFAM" id="SSF56655">
    <property type="entry name" value="Carbohydrate phosphatase"/>
    <property type="match status" value="1"/>
</dbReference>
<dbReference type="InterPro" id="IPR020583">
    <property type="entry name" value="Inositol_monoP_metal-BS"/>
</dbReference>
<name>A0A7C3Z3Q6_9BACT</name>
<evidence type="ECO:0000256" key="1">
    <source>
        <dbReference type="ARBA" id="ARBA00001033"/>
    </source>
</evidence>
<dbReference type="EC" id="3.1.3.25" evidence="8"/>
<dbReference type="Pfam" id="PF00459">
    <property type="entry name" value="Inositol_P"/>
    <property type="match status" value="1"/>
</dbReference>
<dbReference type="InterPro" id="IPR022337">
    <property type="entry name" value="Inositol_monophosphatase_SuhB"/>
</dbReference>
<keyword evidence="5 8" id="KW-0378">Hydrolase</keyword>
<comment type="similarity">
    <text evidence="3 8">Belongs to the inositol monophosphatase superfamily.</text>
</comment>
<dbReference type="Gene3D" id="3.40.190.80">
    <property type="match status" value="1"/>
</dbReference>
<evidence type="ECO:0000313" key="9">
    <source>
        <dbReference type="EMBL" id="HGF35345.1"/>
    </source>
</evidence>
<proteinExistence type="inferred from homology"/>
<sequence length="264" mass="28995">MKDKIVKVGRQAALAAGAVLRLNYLKPHEVHLKGVIDPVTETDLQAQDIIVRIIRQGFPDHGFLAEESEGQGTKEFFSSGAKPDRWIIDPLDGTVNYAHGFPMFCVSIAFEAEGVLQYGVIYDPLREELFEAIRGGGARLNGQAVRVSGTELMDRALMATGFPYDIRERLPQTMARLSNMLALSQGVRRAGSAALDMAYVACGRFDGFYEENLKPWDTAAGLLLITEAGGHITTFDGRPYNIFSPNIAASNGRLHRQLLEALKV</sequence>
<comment type="catalytic activity">
    <reaction evidence="1 8">
        <text>a myo-inositol phosphate + H2O = myo-inositol + phosphate</text>
        <dbReference type="Rhea" id="RHEA:24056"/>
        <dbReference type="ChEBI" id="CHEBI:15377"/>
        <dbReference type="ChEBI" id="CHEBI:17268"/>
        <dbReference type="ChEBI" id="CHEBI:43474"/>
        <dbReference type="ChEBI" id="CHEBI:84139"/>
        <dbReference type="EC" id="3.1.3.25"/>
    </reaction>
</comment>
<dbReference type="PANTHER" id="PTHR20854">
    <property type="entry name" value="INOSITOL MONOPHOSPHATASE"/>
    <property type="match status" value="1"/>
</dbReference>
<evidence type="ECO:0000256" key="5">
    <source>
        <dbReference type="ARBA" id="ARBA00022801"/>
    </source>
</evidence>
<evidence type="ECO:0000256" key="8">
    <source>
        <dbReference type="RuleBase" id="RU364068"/>
    </source>
</evidence>